<dbReference type="AlphaFoldDB" id="A0A2S2QG82"/>
<evidence type="ECO:0008006" key="2">
    <source>
        <dbReference type="Google" id="ProtNLM"/>
    </source>
</evidence>
<name>A0A2S2QG82_9HEMI</name>
<reference evidence="1" key="1">
    <citation type="submission" date="2018-04" db="EMBL/GenBank/DDBJ databases">
        <title>Transcriptome assembly of Sipha flava.</title>
        <authorList>
            <person name="Scully E.D."/>
            <person name="Geib S.M."/>
            <person name="Palmer N.A."/>
            <person name="Koch K."/>
            <person name="Bradshaw J."/>
            <person name="Heng-Moss T."/>
            <person name="Sarath G."/>
        </authorList>
    </citation>
    <scope>NUCLEOTIDE SEQUENCE</scope>
</reference>
<dbReference type="PANTHER" id="PTHR47326">
    <property type="entry name" value="TRANSPOSABLE ELEMENT TC3 TRANSPOSASE-LIKE PROTEIN"/>
    <property type="match status" value="1"/>
</dbReference>
<evidence type="ECO:0000313" key="1">
    <source>
        <dbReference type="EMBL" id="MBY76747.1"/>
    </source>
</evidence>
<dbReference type="InterPro" id="IPR036397">
    <property type="entry name" value="RNaseH_sf"/>
</dbReference>
<protein>
    <recommendedName>
        <fullName evidence="2">Transposable element Tc3 transposase</fullName>
    </recommendedName>
</protein>
<sequence length="141" mass="16720">MSTKIPTQIFNQCVDGHYRWHVNWSIFRTSRTVGGNSYLNFVQNELPGLLEDLTFEVRRHMIYQHDGAPPHFSRAVRQHLDETFTCWIGRGGTIPWPPRSPDLIPMDFFVWGYFKERVYHQEVDSEAKLRQRILQAAIEMR</sequence>
<organism evidence="1">
    <name type="scientific">Sipha flava</name>
    <name type="common">yellow sugarcane aphid</name>
    <dbReference type="NCBI Taxonomy" id="143950"/>
    <lineage>
        <taxon>Eukaryota</taxon>
        <taxon>Metazoa</taxon>
        <taxon>Ecdysozoa</taxon>
        <taxon>Arthropoda</taxon>
        <taxon>Hexapoda</taxon>
        <taxon>Insecta</taxon>
        <taxon>Pterygota</taxon>
        <taxon>Neoptera</taxon>
        <taxon>Paraneoptera</taxon>
        <taxon>Hemiptera</taxon>
        <taxon>Sternorrhyncha</taxon>
        <taxon>Aphidomorpha</taxon>
        <taxon>Aphidoidea</taxon>
        <taxon>Aphididae</taxon>
        <taxon>Sipha</taxon>
    </lineage>
</organism>
<gene>
    <name evidence="1" type="ORF">g.153758</name>
</gene>
<accession>A0A2S2QG82</accession>
<proteinExistence type="predicted"/>
<dbReference type="PANTHER" id="PTHR47326:SF1">
    <property type="entry name" value="HTH PSQ-TYPE DOMAIN-CONTAINING PROTEIN"/>
    <property type="match status" value="1"/>
</dbReference>
<dbReference type="EMBL" id="GGMS01007544">
    <property type="protein sequence ID" value="MBY76747.1"/>
    <property type="molecule type" value="Transcribed_RNA"/>
</dbReference>
<dbReference type="GO" id="GO:0003676">
    <property type="term" value="F:nucleic acid binding"/>
    <property type="evidence" value="ECO:0007669"/>
    <property type="project" value="InterPro"/>
</dbReference>
<dbReference type="OrthoDB" id="6584906at2759"/>
<dbReference type="Gene3D" id="3.30.420.10">
    <property type="entry name" value="Ribonuclease H-like superfamily/Ribonuclease H"/>
    <property type="match status" value="1"/>
</dbReference>